<evidence type="ECO:0000313" key="3">
    <source>
        <dbReference type="Proteomes" id="UP000078541"/>
    </source>
</evidence>
<protein>
    <submittedName>
        <fullName evidence="2">Uncharacterized protein</fullName>
    </submittedName>
</protein>
<dbReference type="Proteomes" id="UP000078541">
    <property type="component" value="Unassembled WGS sequence"/>
</dbReference>
<organism evidence="2 3">
    <name type="scientific">Trachymyrmex septentrionalis</name>
    <dbReference type="NCBI Taxonomy" id="34720"/>
    <lineage>
        <taxon>Eukaryota</taxon>
        <taxon>Metazoa</taxon>
        <taxon>Ecdysozoa</taxon>
        <taxon>Arthropoda</taxon>
        <taxon>Hexapoda</taxon>
        <taxon>Insecta</taxon>
        <taxon>Pterygota</taxon>
        <taxon>Neoptera</taxon>
        <taxon>Endopterygota</taxon>
        <taxon>Hymenoptera</taxon>
        <taxon>Apocrita</taxon>
        <taxon>Aculeata</taxon>
        <taxon>Formicoidea</taxon>
        <taxon>Formicidae</taxon>
        <taxon>Myrmicinae</taxon>
        <taxon>Trachymyrmex</taxon>
    </lineage>
</organism>
<feature type="compositionally biased region" description="Basic and acidic residues" evidence="1">
    <location>
        <begin position="119"/>
        <end position="140"/>
    </location>
</feature>
<keyword evidence="3" id="KW-1185">Reference proteome</keyword>
<gene>
    <name evidence="2" type="ORF">ALC56_12356</name>
</gene>
<reference evidence="2 3" key="1">
    <citation type="submission" date="2016-03" db="EMBL/GenBank/DDBJ databases">
        <title>Trachymyrmex septentrionalis WGS genome.</title>
        <authorList>
            <person name="Nygaard S."/>
            <person name="Hu H."/>
            <person name="Boomsma J."/>
            <person name="Zhang G."/>
        </authorList>
    </citation>
    <scope>NUCLEOTIDE SEQUENCE [LARGE SCALE GENOMIC DNA]</scope>
    <source>
        <strain evidence="2">Tsep2-gDNA-1</strain>
        <tissue evidence="2">Whole body</tissue>
    </source>
</reference>
<dbReference type="AlphaFoldDB" id="A0A195F0K2"/>
<feature type="region of interest" description="Disordered" evidence="1">
    <location>
        <begin position="114"/>
        <end position="140"/>
    </location>
</feature>
<evidence type="ECO:0000313" key="2">
    <source>
        <dbReference type="EMBL" id="KYN33644.1"/>
    </source>
</evidence>
<evidence type="ECO:0000256" key="1">
    <source>
        <dbReference type="SAM" id="MobiDB-lite"/>
    </source>
</evidence>
<dbReference type="EMBL" id="KQ981905">
    <property type="protein sequence ID" value="KYN33644.1"/>
    <property type="molecule type" value="Genomic_DNA"/>
</dbReference>
<name>A0A195F0K2_9HYME</name>
<accession>A0A195F0K2</accession>
<sequence length="140" mass="16068">MQRETFARLPSIPMEDSAGMNGTFYIANIARLWDSLLRSRKEKENVFCRGLPASANADELLWTEHYVDEGREQVTMPGNGRSTGWNFTPKFNFFASSCPRKRDRTSGKDWISTALTSETEGREGSDSCRSRENRTERRFT</sequence>
<proteinExistence type="predicted"/>